<keyword evidence="3" id="KW-1185">Reference proteome</keyword>
<accession>A0A9W8YIN8</accession>
<dbReference type="AlphaFoldDB" id="A0A9W8YIN8"/>
<sequence length="287" mass="31995">MAAVLSSGVQPQATNPMAKYTPAAGAKGLDDYGLLIYDRYTNIFDAVSPESLPEDCVRLGPDDVLFLIEAPLNAVELYESILKRRTPLKVHTARLVPRKVRTGDASRRALADEYLKGQGKLAGSGNGANAVDREVHFIVLPRDAIWQLQMYDHFMWPVQLQYMSIPVRVSGAKTVRSPYAVVCYHGHRVYHKKLRSLLKDTHLANDPLSRSLLPPGTNPLPETLKDYVEGVPGRDVATPYFMRSQDAQAERPTMLRRVTSNLPTVRRAVSNMSLRRSRSAMSVGQQQ</sequence>
<evidence type="ECO:0000313" key="2">
    <source>
        <dbReference type="EMBL" id="KAJ4385710.1"/>
    </source>
</evidence>
<evidence type="ECO:0000313" key="3">
    <source>
        <dbReference type="Proteomes" id="UP001140453"/>
    </source>
</evidence>
<organism evidence="2 3">
    <name type="scientific">Gnomoniopsis smithogilvyi</name>
    <dbReference type="NCBI Taxonomy" id="1191159"/>
    <lineage>
        <taxon>Eukaryota</taxon>
        <taxon>Fungi</taxon>
        <taxon>Dikarya</taxon>
        <taxon>Ascomycota</taxon>
        <taxon>Pezizomycotina</taxon>
        <taxon>Sordariomycetes</taxon>
        <taxon>Sordariomycetidae</taxon>
        <taxon>Diaporthales</taxon>
        <taxon>Gnomoniaceae</taxon>
        <taxon>Gnomoniopsis</taxon>
    </lineage>
</organism>
<gene>
    <name evidence="2" type="ORF">N0V93_010139</name>
</gene>
<protein>
    <submittedName>
        <fullName evidence="2">Uncharacterized protein</fullName>
    </submittedName>
</protein>
<dbReference type="OrthoDB" id="5141760at2759"/>
<name>A0A9W8YIN8_9PEZI</name>
<proteinExistence type="predicted"/>
<feature type="region of interest" description="Disordered" evidence="1">
    <location>
        <begin position="1"/>
        <end position="20"/>
    </location>
</feature>
<reference evidence="2" key="1">
    <citation type="submission" date="2022-10" db="EMBL/GenBank/DDBJ databases">
        <title>Tapping the CABI collections for fungal endophytes: first genome assemblies for Collariella, Neodidymelliopsis, Ascochyta clinopodiicola, Didymella pomorum, Didymosphaeria variabile, Neocosmospora piperis and Neocucurbitaria cava.</title>
        <authorList>
            <person name="Hill R."/>
        </authorList>
    </citation>
    <scope>NUCLEOTIDE SEQUENCE</scope>
    <source>
        <strain evidence="2">IMI 355082</strain>
    </source>
</reference>
<dbReference type="EMBL" id="JAPEVB010000007">
    <property type="protein sequence ID" value="KAJ4385710.1"/>
    <property type="molecule type" value="Genomic_DNA"/>
</dbReference>
<comment type="caution">
    <text evidence="2">The sequence shown here is derived from an EMBL/GenBank/DDBJ whole genome shotgun (WGS) entry which is preliminary data.</text>
</comment>
<dbReference type="Proteomes" id="UP001140453">
    <property type="component" value="Unassembled WGS sequence"/>
</dbReference>
<evidence type="ECO:0000256" key="1">
    <source>
        <dbReference type="SAM" id="MobiDB-lite"/>
    </source>
</evidence>